<dbReference type="EMBL" id="JBBPBM010000215">
    <property type="protein sequence ID" value="KAK8500540.1"/>
    <property type="molecule type" value="Genomic_DNA"/>
</dbReference>
<evidence type="ECO:0000256" key="2">
    <source>
        <dbReference type="SAM" id="SignalP"/>
    </source>
</evidence>
<comment type="caution">
    <text evidence="3">The sequence shown here is derived from an EMBL/GenBank/DDBJ whole genome shotgun (WGS) entry which is preliminary data.</text>
</comment>
<gene>
    <name evidence="3" type="ORF">V6N12_037796</name>
</gene>
<feature type="compositionally biased region" description="Basic and acidic residues" evidence="1">
    <location>
        <begin position="202"/>
        <end position="212"/>
    </location>
</feature>
<feature type="chain" id="PRO_5046621526" evidence="2">
    <location>
        <begin position="21"/>
        <end position="229"/>
    </location>
</feature>
<keyword evidence="2" id="KW-0732">Signal</keyword>
<proteinExistence type="predicted"/>
<reference evidence="3 4" key="1">
    <citation type="journal article" date="2024" name="G3 (Bethesda)">
        <title>Genome assembly of Hibiscus sabdariffa L. provides insights into metabolisms of medicinal natural products.</title>
        <authorList>
            <person name="Kim T."/>
        </authorList>
    </citation>
    <scope>NUCLEOTIDE SEQUENCE [LARGE SCALE GENOMIC DNA]</scope>
    <source>
        <strain evidence="3">TK-2024</strain>
        <tissue evidence="3">Old leaves</tissue>
    </source>
</reference>
<keyword evidence="4" id="KW-1185">Reference proteome</keyword>
<evidence type="ECO:0000256" key="1">
    <source>
        <dbReference type="SAM" id="MobiDB-lite"/>
    </source>
</evidence>
<name>A0ABR2B1A7_9ROSI</name>
<evidence type="ECO:0000313" key="4">
    <source>
        <dbReference type="Proteomes" id="UP001472677"/>
    </source>
</evidence>
<organism evidence="3 4">
    <name type="scientific">Hibiscus sabdariffa</name>
    <name type="common">roselle</name>
    <dbReference type="NCBI Taxonomy" id="183260"/>
    <lineage>
        <taxon>Eukaryota</taxon>
        <taxon>Viridiplantae</taxon>
        <taxon>Streptophyta</taxon>
        <taxon>Embryophyta</taxon>
        <taxon>Tracheophyta</taxon>
        <taxon>Spermatophyta</taxon>
        <taxon>Magnoliopsida</taxon>
        <taxon>eudicotyledons</taxon>
        <taxon>Gunneridae</taxon>
        <taxon>Pentapetalae</taxon>
        <taxon>rosids</taxon>
        <taxon>malvids</taxon>
        <taxon>Malvales</taxon>
        <taxon>Malvaceae</taxon>
        <taxon>Malvoideae</taxon>
        <taxon>Hibiscus</taxon>
    </lineage>
</organism>
<protein>
    <submittedName>
        <fullName evidence="3">Uncharacterized protein</fullName>
    </submittedName>
</protein>
<feature type="region of interest" description="Disordered" evidence="1">
    <location>
        <begin position="197"/>
        <end position="217"/>
    </location>
</feature>
<evidence type="ECO:0000313" key="3">
    <source>
        <dbReference type="EMBL" id="KAK8500540.1"/>
    </source>
</evidence>
<feature type="signal peptide" evidence="2">
    <location>
        <begin position="1"/>
        <end position="20"/>
    </location>
</feature>
<sequence length="229" mass="26993">MARIVVFFTVICLVLTAAHGRFIVPEQTVSPEETVTVLPKPDHTISNVIDLPSEKPESEQDTAVDFKNYDTLEADSDLDSFPLTMTSFRPVNGHFPRQQLIPFRHKHDCHFHKRFKPSNPRFQRKRHISYGNDMVLSDEKTGPHIHSRWASFSDDDGAESMEDVEEYFRNLHLYNNGHDHEVQDHGDEHHRRYHYNHRHHRRGEEDERREMEGQEGGLVKRFRKFLTKS</sequence>
<accession>A0ABR2B1A7</accession>
<dbReference type="Proteomes" id="UP001472677">
    <property type="component" value="Unassembled WGS sequence"/>
</dbReference>